<dbReference type="InterPro" id="IPR001810">
    <property type="entry name" value="F-box_dom"/>
</dbReference>
<organism evidence="2 3">
    <name type="scientific">Galerina marginata (strain CBS 339.88)</name>
    <dbReference type="NCBI Taxonomy" id="685588"/>
    <lineage>
        <taxon>Eukaryota</taxon>
        <taxon>Fungi</taxon>
        <taxon>Dikarya</taxon>
        <taxon>Basidiomycota</taxon>
        <taxon>Agaricomycotina</taxon>
        <taxon>Agaricomycetes</taxon>
        <taxon>Agaricomycetidae</taxon>
        <taxon>Agaricales</taxon>
        <taxon>Agaricineae</taxon>
        <taxon>Strophariaceae</taxon>
        <taxon>Galerina</taxon>
    </lineage>
</organism>
<dbReference type="HOGENOM" id="CLU_033171_0_0_1"/>
<protein>
    <recommendedName>
        <fullName evidence="1">F-box domain-containing protein</fullName>
    </recommendedName>
</protein>
<evidence type="ECO:0000259" key="1">
    <source>
        <dbReference type="PROSITE" id="PS50181"/>
    </source>
</evidence>
<dbReference type="AlphaFoldDB" id="A0A067TLH0"/>
<accession>A0A067TLH0</accession>
<proteinExistence type="predicted"/>
<evidence type="ECO:0000313" key="2">
    <source>
        <dbReference type="EMBL" id="KDR79818.1"/>
    </source>
</evidence>
<name>A0A067TLH0_GALM3</name>
<dbReference type="EMBL" id="KL142372">
    <property type="protein sequence ID" value="KDR79818.1"/>
    <property type="molecule type" value="Genomic_DNA"/>
</dbReference>
<dbReference type="SUPFAM" id="SSF81383">
    <property type="entry name" value="F-box domain"/>
    <property type="match status" value="1"/>
</dbReference>
<dbReference type="PROSITE" id="PS50181">
    <property type="entry name" value="FBOX"/>
    <property type="match status" value="1"/>
</dbReference>
<dbReference type="SMART" id="SM00256">
    <property type="entry name" value="FBOX"/>
    <property type="match status" value="1"/>
</dbReference>
<dbReference type="Proteomes" id="UP000027222">
    <property type="component" value="Unassembled WGS sequence"/>
</dbReference>
<dbReference type="Pfam" id="PF00646">
    <property type="entry name" value="F-box"/>
    <property type="match status" value="1"/>
</dbReference>
<feature type="domain" description="F-box" evidence="1">
    <location>
        <begin position="18"/>
        <end position="64"/>
    </location>
</feature>
<reference evidence="3" key="1">
    <citation type="journal article" date="2014" name="Proc. Natl. Acad. Sci. U.S.A.">
        <title>Extensive sampling of basidiomycete genomes demonstrates inadequacy of the white-rot/brown-rot paradigm for wood decay fungi.</title>
        <authorList>
            <person name="Riley R."/>
            <person name="Salamov A.A."/>
            <person name="Brown D.W."/>
            <person name="Nagy L.G."/>
            <person name="Floudas D."/>
            <person name="Held B.W."/>
            <person name="Levasseur A."/>
            <person name="Lombard V."/>
            <person name="Morin E."/>
            <person name="Otillar R."/>
            <person name="Lindquist E.A."/>
            <person name="Sun H."/>
            <person name="LaButti K.M."/>
            <person name="Schmutz J."/>
            <person name="Jabbour D."/>
            <person name="Luo H."/>
            <person name="Baker S.E."/>
            <person name="Pisabarro A.G."/>
            <person name="Walton J.D."/>
            <person name="Blanchette R.A."/>
            <person name="Henrissat B."/>
            <person name="Martin F."/>
            <person name="Cullen D."/>
            <person name="Hibbett D.S."/>
            <person name="Grigoriev I.V."/>
        </authorList>
    </citation>
    <scope>NUCLEOTIDE SEQUENCE [LARGE SCALE GENOMIC DNA]</scope>
    <source>
        <strain evidence="3">CBS 339.88</strain>
    </source>
</reference>
<dbReference type="InterPro" id="IPR036047">
    <property type="entry name" value="F-box-like_dom_sf"/>
</dbReference>
<sequence>MSSPDQKSLNIQSDAAPVFKFIELSVDLLINVIKFLPPCDIVSVRQTCRRLLSVTRLRTVWVNALHGVMQDYSITEDTFPLQTMSVPLLEHSALSPYRLVSLLERSDNSRIEPASIRVLSPRLTNQEKAFHGILHSGELYDMFLAPGGRYLSTVAHYGGVSSILTVWDLGHSGNDGVKALTRLVQPMTPHCSLINFFPDLPRRGIFYLVSKREAHSPQGIVVDVHTITISPAFSTFVSVSKIWIPAMGPTDYYDVFASPELQRITVRTDDTVKNRFLIWDFIHNTAAAWIAPDCPIRPELVFFSYKDSLVVGVRDKVLIYNIPPFVPFDSEIAPRHLEASLSLSSPFPTPGFFFICQDCRPSSQASQYICAANSEKIAVYKVNNTHSSGNPAVPNKLPTIAASVNAAYPSFAVDNIDSFTRMEHSIGHLFLGCSNDELGTFKVYMFKIADRPNRQWNIKPSWASLFYDPTMALHRSQFYPLTGRMCLLTQNRKLHILDFLVPPD</sequence>
<evidence type="ECO:0000313" key="3">
    <source>
        <dbReference type="Proteomes" id="UP000027222"/>
    </source>
</evidence>
<keyword evidence="3" id="KW-1185">Reference proteome</keyword>
<dbReference type="OrthoDB" id="2688364at2759"/>
<gene>
    <name evidence="2" type="ORF">GALMADRAFT_241908</name>
</gene>